<feature type="transmembrane region" description="Helical" evidence="1">
    <location>
        <begin position="84"/>
        <end position="104"/>
    </location>
</feature>
<evidence type="ECO:0000256" key="1">
    <source>
        <dbReference type="SAM" id="Phobius"/>
    </source>
</evidence>
<gene>
    <name evidence="2" type="ORF">HJC23_001862</name>
</gene>
<sequence>MFSKHAVILFNTIYIALNALGVAFIIWADKLINNSDATVDIGGSEITDDQKNTFNVAYPYFLTLYCITLLVNASTIFAAKSDDYCMVVLGTLWYLLQMAFNIWLSLQMGFTTLLIISVLWFALLLCPHGVFVYEVNKGSMEEEDAEHGRRDVRTLINSDCLQYPSSDPCLLCSSSFYEKTSW</sequence>
<name>A0ABD3Q0F3_9STRA</name>
<feature type="transmembrane region" description="Helical" evidence="1">
    <location>
        <begin position="110"/>
        <end position="133"/>
    </location>
</feature>
<comment type="caution">
    <text evidence="2">The sequence shown here is derived from an EMBL/GenBank/DDBJ whole genome shotgun (WGS) entry which is preliminary data.</text>
</comment>
<evidence type="ECO:0000313" key="3">
    <source>
        <dbReference type="Proteomes" id="UP001516023"/>
    </source>
</evidence>
<dbReference type="Proteomes" id="UP001516023">
    <property type="component" value="Unassembled WGS sequence"/>
</dbReference>
<reference evidence="2 3" key="1">
    <citation type="journal article" date="2020" name="G3 (Bethesda)">
        <title>Improved Reference Genome for Cyclotella cryptica CCMP332, a Model for Cell Wall Morphogenesis, Salinity Adaptation, and Lipid Production in Diatoms (Bacillariophyta).</title>
        <authorList>
            <person name="Roberts W.R."/>
            <person name="Downey K.M."/>
            <person name="Ruck E.C."/>
            <person name="Traller J.C."/>
            <person name="Alverson A.J."/>
        </authorList>
    </citation>
    <scope>NUCLEOTIDE SEQUENCE [LARGE SCALE GENOMIC DNA]</scope>
    <source>
        <strain evidence="2 3">CCMP332</strain>
    </source>
</reference>
<feature type="transmembrane region" description="Helical" evidence="1">
    <location>
        <begin position="57"/>
        <end position="77"/>
    </location>
</feature>
<protein>
    <submittedName>
        <fullName evidence="2">Uncharacterized protein</fullName>
    </submittedName>
</protein>
<evidence type="ECO:0000313" key="2">
    <source>
        <dbReference type="EMBL" id="KAL3793414.1"/>
    </source>
</evidence>
<dbReference type="AlphaFoldDB" id="A0ABD3Q0F3"/>
<organism evidence="2 3">
    <name type="scientific">Cyclotella cryptica</name>
    <dbReference type="NCBI Taxonomy" id="29204"/>
    <lineage>
        <taxon>Eukaryota</taxon>
        <taxon>Sar</taxon>
        <taxon>Stramenopiles</taxon>
        <taxon>Ochrophyta</taxon>
        <taxon>Bacillariophyta</taxon>
        <taxon>Coscinodiscophyceae</taxon>
        <taxon>Thalassiosirophycidae</taxon>
        <taxon>Stephanodiscales</taxon>
        <taxon>Stephanodiscaceae</taxon>
        <taxon>Cyclotella</taxon>
    </lineage>
</organism>
<accession>A0ABD3Q0F3</accession>
<keyword evidence="1" id="KW-1133">Transmembrane helix</keyword>
<proteinExistence type="predicted"/>
<keyword evidence="3" id="KW-1185">Reference proteome</keyword>
<dbReference type="EMBL" id="JABMIG020000091">
    <property type="protein sequence ID" value="KAL3793414.1"/>
    <property type="molecule type" value="Genomic_DNA"/>
</dbReference>
<feature type="transmembrane region" description="Helical" evidence="1">
    <location>
        <begin position="7"/>
        <end position="28"/>
    </location>
</feature>
<keyword evidence="1" id="KW-0812">Transmembrane</keyword>
<keyword evidence="1" id="KW-0472">Membrane</keyword>